<accession>A0A7C3ZNP7</accession>
<feature type="domain" description="R3H" evidence="1">
    <location>
        <begin position="92"/>
        <end position="157"/>
    </location>
</feature>
<dbReference type="InterPro" id="IPR034079">
    <property type="entry name" value="R3H_KhpB"/>
</dbReference>
<name>A0A7C3ZNP7_9CYAN</name>
<dbReference type="Gene3D" id="3.30.1370.50">
    <property type="entry name" value="R3H-like domain"/>
    <property type="match status" value="1"/>
</dbReference>
<dbReference type="Pfam" id="PF01424">
    <property type="entry name" value="R3H"/>
    <property type="match status" value="1"/>
</dbReference>
<dbReference type="GO" id="GO:0003723">
    <property type="term" value="F:RNA binding"/>
    <property type="evidence" value="ECO:0007669"/>
    <property type="project" value="InterPro"/>
</dbReference>
<dbReference type="Gene3D" id="3.30.300.20">
    <property type="match status" value="1"/>
</dbReference>
<reference evidence="2" key="1">
    <citation type="journal article" date="2020" name="mSystems">
        <title>Genome- and Community-Level Interaction Insights into Carbon Utilization and Element Cycling Functions of Hydrothermarchaeota in Hydrothermal Sediment.</title>
        <authorList>
            <person name="Zhou Z."/>
            <person name="Liu Y."/>
            <person name="Xu W."/>
            <person name="Pan J."/>
            <person name="Luo Z.H."/>
            <person name="Li M."/>
        </authorList>
    </citation>
    <scope>NUCLEOTIDE SEQUENCE [LARGE SCALE GENOMIC DNA]</scope>
    <source>
        <strain evidence="2">SpSt-374</strain>
    </source>
</reference>
<dbReference type="AlphaFoldDB" id="A0A7C3ZNP7"/>
<dbReference type="InterPro" id="IPR015946">
    <property type="entry name" value="KH_dom-like_a/b"/>
</dbReference>
<evidence type="ECO:0000259" key="1">
    <source>
        <dbReference type="PROSITE" id="PS51061"/>
    </source>
</evidence>
<protein>
    <submittedName>
        <fullName evidence="2">RNA-binding protein</fullName>
    </submittedName>
</protein>
<dbReference type="InterPro" id="IPR039247">
    <property type="entry name" value="KhpB"/>
</dbReference>
<gene>
    <name evidence="2" type="ORF">ENR15_23205</name>
</gene>
<dbReference type="SMART" id="SM00393">
    <property type="entry name" value="R3H"/>
    <property type="match status" value="1"/>
</dbReference>
<dbReference type="PROSITE" id="PS51061">
    <property type="entry name" value="R3H"/>
    <property type="match status" value="1"/>
</dbReference>
<dbReference type="EMBL" id="DSPX01000238">
    <property type="protein sequence ID" value="HGG03465.1"/>
    <property type="molecule type" value="Genomic_DNA"/>
</dbReference>
<dbReference type="PANTHER" id="PTHR35800">
    <property type="entry name" value="PROTEIN JAG"/>
    <property type="match status" value="1"/>
</dbReference>
<evidence type="ECO:0000313" key="2">
    <source>
        <dbReference type="EMBL" id="HGG03465.1"/>
    </source>
</evidence>
<dbReference type="CDD" id="cd02644">
    <property type="entry name" value="R3H_jag"/>
    <property type="match status" value="1"/>
</dbReference>
<sequence length="157" mass="17645">MSDSQMQRGANWLRTLLELAGVPSAVQAEQQEDSYLLTIDASGLSREQIDILIGPKGAAIDAIQYLANTIANIGLDSEEQASYTIELDGYRARRWEQLQGIASAAAEQARQTGLEIEIKDLSSAERRQVHTFFKEYTDLETYSRGQEPDRRLVIRRL</sequence>
<proteinExistence type="predicted"/>
<dbReference type="InterPro" id="IPR036867">
    <property type="entry name" value="R3H_dom_sf"/>
</dbReference>
<dbReference type="PANTHER" id="PTHR35800:SF1">
    <property type="entry name" value="RNA-BINDING PROTEIN KHPB"/>
    <property type="match status" value="1"/>
</dbReference>
<dbReference type="InterPro" id="IPR001374">
    <property type="entry name" value="R3H_dom"/>
</dbReference>
<comment type="caution">
    <text evidence="2">The sequence shown here is derived from an EMBL/GenBank/DDBJ whole genome shotgun (WGS) entry which is preliminary data.</text>
</comment>
<dbReference type="SUPFAM" id="SSF82708">
    <property type="entry name" value="R3H domain"/>
    <property type="match status" value="1"/>
</dbReference>
<organism evidence="2">
    <name type="scientific">Planktothricoides sp. SpSt-374</name>
    <dbReference type="NCBI Taxonomy" id="2282167"/>
    <lineage>
        <taxon>Bacteria</taxon>
        <taxon>Bacillati</taxon>
        <taxon>Cyanobacteriota</taxon>
        <taxon>Cyanophyceae</taxon>
        <taxon>Oscillatoriophycideae</taxon>
        <taxon>Oscillatoriales</taxon>
        <taxon>Oscillatoriaceae</taxon>
        <taxon>Planktothricoides</taxon>
    </lineage>
</organism>